<protein>
    <recommendedName>
        <fullName evidence="4">SigE-dependent sporulation protein</fullName>
    </recommendedName>
</protein>
<evidence type="ECO:0008006" key="4">
    <source>
        <dbReference type="Google" id="ProtNLM"/>
    </source>
</evidence>
<evidence type="ECO:0000313" key="3">
    <source>
        <dbReference type="Proteomes" id="UP000010523"/>
    </source>
</evidence>
<sequence>MLVPFWVYLVAGGIMISAYMAVKVGREERQQELESIELEGSIYMERLEQERKKKIEKQRSFEGKIS</sequence>
<name>I3E645_BACMT</name>
<comment type="caution">
    <text evidence="2">The sequence shown here is derived from an EMBL/GenBank/DDBJ whole genome shotgun (WGS) entry which is preliminary data.</text>
</comment>
<dbReference type="AlphaFoldDB" id="I3E645"/>
<dbReference type="OrthoDB" id="2454520at2"/>
<evidence type="ECO:0000313" key="2">
    <source>
        <dbReference type="EMBL" id="EIJ81966.1"/>
    </source>
</evidence>
<proteinExistence type="predicted"/>
<evidence type="ECO:0000256" key="1">
    <source>
        <dbReference type="SAM" id="Phobius"/>
    </source>
</evidence>
<dbReference type="Pfam" id="PF14147">
    <property type="entry name" value="Spore_YhaL"/>
    <property type="match status" value="1"/>
</dbReference>
<keyword evidence="1" id="KW-0812">Transmembrane</keyword>
<dbReference type="PATRIC" id="fig|997296.3.peg.758"/>
<dbReference type="RefSeq" id="WP_003350737.1">
    <property type="nucleotide sequence ID" value="NZ_AFEU01000001.1"/>
</dbReference>
<organism evidence="2 3">
    <name type="scientific">Bacillus methanolicus PB1</name>
    <dbReference type="NCBI Taxonomy" id="997296"/>
    <lineage>
        <taxon>Bacteria</taxon>
        <taxon>Bacillati</taxon>
        <taxon>Bacillota</taxon>
        <taxon>Bacilli</taxon>
        <taxon>Bacillales</taxon>
        <taxon>Bacillaceae</taxon>
        <taxon>Bacillus</taxon>
    </lineage>
</organism>
<keyword evidence="1" id="KW-1133">Transmembrane helix</keyword>
<accession>I3E645</accession>
<dbReference type="EMBL" id="AFEU01000001">
    <property type="protein sequence ID" value="EIJ81966.1"/>
    <property type="molecule type" value="Genomic_DNA"/>
</dbReference>
<gene>
    <name evidence="2" type="ORF">PB1_03465</name>
</gene>
<keyword evidence="1" id="KW-0472">Membrane</keyword>
<keyword evidence="3" id="KW-1185">Reference proteome</keyword>
<dbReference type="Proteomes" id="UP000010523">
    <property type="component" value="Unassembled WGS sequence"/>
</dbReference>
<dbReference type="STRING" id="997296.PB1_03465"/>
<dbReference type="InterPro" id="IPR025428">
    <property type="entry name" value="Spore_YhaL"/>
</dbReference>
<feature type="transmembrane region" description="Helical" evidence="1">
    <location>
        <begin position="6"/>
        <end position="22"/>
    </location>
</feature>
<reference evidence="2 3" key="1">
    <citation type="journal article" date="2012" name="Appl. Environ. Microbiol.">
        <title>Genome Sequence of Thermotolerant Bacillus methanolicus: Features and Regulation Related to Methylotrophy and Production of L-Lysine and L-Glutamate from Methanol.</title>
        <authorList>
            <person name="Heggeset T.M."/>
            <person name="Krog A."/>
            <person name="Balzer S."/>
            <person name="Wentzel A."/>
            <person name="Ellingsen T.E."/>
            <person name="Brautaset T."/>
        </authorList>
    </citation>
    <scope>NUCLEOTIDE SEQUENCE [LARGE SCALE GENOMIC DNA]</scope>
    <source>
        <strain evidence="2 3">PB1</strain>
    </source>
</reference>